<keyword evidence="2" id="KW-0812">Transmembrane</keyword>
<reference evidence="3" key="1">
    <citation type="submission" date="2023-03" db="EMBL/GenBank/DDBJ databases">
        <title>Massive genome expansion in bonnet fungi (Mycena s.s.) driven by repeated elements and novel gene families across ecological guilds.</title>
        <authorList>
            <consortium name="Lawrence Berkeley National Laboratory"/>
            <person name="Harder C.B."/>
            <person name="Miyauchi S."/>
            <person name="Viragh M."/>
            <person name="Kuo A."/>
            <person name="Thoen E."/>
            <person name="Andreopoulos B."/>
            <person name="Lu D."/>
            <person name="Skrede I."/>
            <person name="Drula E."/>
            <person name="Henrissat B."/>
            <person name="Morin E."/>
            <person name="Kohler A."/>
            <person name="Barry K."/>
            <person name="LaButti K."/>
            <person name="Morin E."/>
            <person name="Salamov A."/>
            <person name="Lipzen A."/>
            <person name="Mereny Z."/>
            <person name="Hegedus B."/>
            <person name="Baldrian P."/>
            <person name="Stursova M."/>
            <person name="Weitz H."/>
            <person name="Taylor A."/>
            <person name="Grigoriev I.V."/>
            <person name="Nagy L.G."/>
            <person name="Martin F."/>
            <person name="Kauserud H."/>
        </authorList>
    </citation>
    <scope>NUCLEOTIDE SEQUENCE</scope>
    <source>
        <strain evidence="3">CBHHK173m</strain>
    </source>
</reference>
<feature type="compositionally biased region" description="Basic and acidic residues" evidence="1">
    <location>
        <begin position="144"/>
        <end position="153"/>
    </location>
</feature>
<sequence>MSEVGDVLHWSLTDTHVIFASLVLDAPGGFALSSLLVCSICVLERLLSYAYDTRWGPARVRRSRGANALWRAGMYWVLAVLRLAYMLIVMTMHMGLILIAVTTLAAGQFLIELRTPPRDQRESYVPLADADAYVLARRTNGHVKPGEAFHDPTGDAWEAGKGPDAARTLIGGASKSARPGPRRAPFQIGAGDDSDEDEDERLG</sequence>
<feature type="transmembrane region" description="Helical" evidence="2">
    <location>
        <begin position="68"/>
        <end position="88"/>
    </location>
</feature>
<feature type="compositionally biased region" description="Acidic residues" evidence="1">
    <location>
        <begin position="192"/>
        <end position="203"/>
    </location>
</feature>
<name>A0AAD6XLW7_9AGAR</name>
<feature type="transmembrane region" description="Helical" evidence="2">
    <location>
        <begin position="94"/>
        <end position="111"/>
    </location>
</feature>
<evidence type="ECO:0000313" key="3">
    <source>
        <dbReference type="EMBL" id="KAJ7083391.1"/>
    </source>
</evidence>
<organism evidence="3 4">
    <name type="scientific">Mycena belliarum</name>
    <dbReference type="NCBI Taxonomy" id="1033014"/>
    <lineage>
        <taxon>Eukaryota</taxon>
        <taxon>Fungi</taxon>
        <taxon>Dikarya</taxon>
        <taxon>Basidiomycota</taxon>
        <taxon>Agaricomycotina</taxon>
        <taxon>Agaricomycetes</taxon>
        <taxon>Agaricomycetidae</taxon>
        <taxon>Agaricales</taxon>
        <taxon>Marasmiineae</taxon>
        <taxon>Mycenaceae</taxon>
        <taxon>Mycena</taxon>
    </lineage>
</organism>
<evidence type="ECO:0000256" key="1">
    <source>
        <dbReference type="SAM" id="MobiDB-lite"/>
    </source>
</evidence>
<proteinExistence type="predicted"/>
<feature type="region of interest" description="Disordered" evidence="1">
    <location>
        <begin position="144"/>
        <end position="203"/>
    </location>
</feature>
<dbReference type="AlphaFoldDB" id="A0AAD6XLW7"/>
<keyword evidence="4" id="KW-1185">Reference proteome</keyword>
<keyword evidence="2" id="KW-0472">Membrane</keyword>
<evidence type="ECO:0000313" key="4">
    <source>
        <dbReference type="Proteomes" id="UP001222325"/>
    </source>
</evidence>
<dbReference type="EMBL" id="JARJCN010000041">
    <property type="protein sequence ID" value="KAJ7083391.1"/>
    <property type="molecule type" value="Genomic_DNA"/>
</dbReference>
<accession>A0AAD6XLW7</accession>
<evidence type="ECO:0008006" key="5">
    <source>
        <dbReference type="Google" id="ProtNLM"/>
    </source>
</evidence>
<protein>
    <recommendedName>
        <fullName evidence="5">Copper transporter</fullName>
    </recommendedName>
</protein>
<gene>
    <name evidence="3" type="ORF">B0H15DRAFT_952079</name>
</gene>
<comment type="caution">
    <text evidence="3">The sequence shown here is derived from an EMBL/GenBank/DDBJ whole genome shotgun (WGS) entry which is preliminary data.</text>
</comment>
<evidence type="ECO:0000256" key="2">
    <source>
        <dbReference type="SAM" id="Phobius"/>
    </source>
</evidence>
<keyword evidence="2" id="KW-1133">Transmembrane helix</keyword>
<dbReference type="Proteomes" id="UP001222325">
    <property type="component" value="Unassembled WGS sequence"/>
</dbReference>